<accession>A0A1H7F9T9</accession>
<dbReference type="STRING" id="1038014.SAMN04487910_0018"/>
<evidence type="ECO:0000313" key="2">
    <source>
        <dbReference type="EMBL" id="SEK22891.1"/>
    </source>
</evidence>
<proteinExistence type="predicted"/>
<evidence type="ECO:0008006" key="4">
    <source>
        <dbReference type="Google" id="ProtNLM"/>
    </source>
</evidence>
<dbReference type="AlphaFoldDB" id="A0A1H7F9T9"/>
<gene>
    <name evidence="2" type="ORF">SAMN04487910_0018</name>
</gene>
<sequence>MQTVKKLLYISIFLILASCDDGDIIVTSFEFDDVDLQLCEGATTNEFVFFKINTSINESISYNFIDATYSETTETENPIIIDLEDTDNGLIYRKFNNTITSDYYCSNIPDSNIVVTEELLSVSGQATIINQIVSEDDNDGLESTEESPNEIDPEADPDGDGVPNYLDDGMDDMSIGNTDQTADNLGIEDGYDTDGDQIANFKDQDDDNDNVLTSVELINSDPNDESFLDTDDDGTPNYLDTDDDNDNIPTLDEDVDGNGNPRDDDTDRDGTPNYLDPDDDNDGILTRDEVSGTNDNPLNEDTDGDGIPNYLDANNPDNDEVNTNIDNPSILDNTVITIFRTTLSIDNLILNEVNDQFTNDEFSFGFRDETISITTPKNED</sequence>
<dbReference type="EMBL" id="FOAB01000001">
    <property type="protein sequence ID" value="SEK22891.1"/>
    <property type="molecule type" value="Genomic_DNA"/>
</dbReference>
<keyword evidence="3" id="KW-1185">Reference proteome</keyword>
<dbReference type="Gene3D" id="4.10.1080.10">
    <property type="entry name" value="TSP type-3 repeat"/>
    <property type="match status" value="1"/>
</dbReference>
<dbReference type="Proteomes" id="UP000198521">
    <property type="component" value="Unassembled WGS sequence"/>
</dbReference>
<evidence type="ECO:0000313" key="3">
    <source>
        <dbReference type="Proteomes" id="UP000198521"/>
    </source>
</evidence>
<feature type="compositionally biased region" description="Acidic residues" evidence="1">
    <location>
        <begin position="222"/>
        <end position="256"/>
    </location>
</feature>
<protein>
    <recommendedName>
        <fullName evidence="4">Thrombospondin type 3 repeat-containing protein</fullName>
    </recommendedName>
</protein>
<feature type="compositionally biased region" description="Basic and acidic residues" evidence="1">
    <location>
        <begin position="261"/>
        <end position="270"/>
    </location>
</feature>
<feature type="region of interest" description="Disordered" evidence="1">
    <location>
        <begin position="134"/>
        <end position="309"/>
    </location>
</feature>
<dbReference type="InterPro" id="IPR028974">
    <property type="entry name" value="TSP_type-3_rpt"/>
</dbReference>
<dbReference type="PROSITE" id="PS51257">
    <property type="entry name" value="PROKAR_LIPOPROTEIN"/>
    <property type="match status" value="1"/>
</dbReference>
<reference evidence="2 3" key="1">
    <citation type="submission" date="2016-10" db="EMBL/GenBank/DDBJ databases">
        <authorList>
            <person name="de Groot N.N."/>
        </authorList>
    </citation>
    <scope>NUCLEOTIDE SEQUENCE [LARGE SCALE GENOMIC DNA]</scope>
    <source>
        <strain evidence="2 3">DSM 25232</strain>
    </source>
</reference>
<dbReference type="GO" id="GO:0005509">
    <property type="term" value="F:calcium ion binding"/>
    <property type="evidence" value="ECO:0007669"/>
    <property type="project" value="InterPro"/>
</dbReference>
<organism evidence="2 3">
    <name type="scientific">Aquimarina amphilecti</name>
    <dbReference type="NCBI Taxonomy" id="1038014"/>
    <lineage>
        <taxon>Bacteria</taxon>
        <taxon>Pseudomonadati</taxon>
        <taxon>Bacteroidota</taxon>
        <taxon>Flavobacteriia</taxon>
        <taxon>Flavobacteriales</taxon>
        <taxon>Flavobacteriaceae</taxon>
        <taxon>Aquimarina</taxon>
    </lineage>
</organism>
<name>A0A1H7F9T9_AQUAM</name>
<feature type="compositionally biased region" description="Acidic residues" evidence="1">
    <location>
        <begin position="134"/>
        <end position="159"/>
    </location>
</feature>
<feature type="compositionally biased region" description="Polar residues" evidence="1">
    <location>
        <begin position="210"/>
        <end position="221"/>
    </location>
</feature>
<evidence type="ECO:0000256" key="1">
    <source>
        <dbReference type="SAM" id="MobiDB-lite"/>
    </source>
</evidence>